<name>A0A223HVM7_THETR</name>
<dbReference type="Gene3D" id="2.115.10.20">
    <property type="entry name" value="Glycosyl hydrolase domain, family 43"/>
    <property type="match status" value="1"/>
</dbReference>
<evidence type="ECO:0000256" key="2">
    <source>
        <dbReference type="ARBA" id="ARBA00022679"/>
    </source>
</evidence>
<dbReference type="SUPFAM" id="SSF75005">
    <property type="entry name" value="Arabinanase/levansucrase/invertase"/>
    <property type="match status" value="1"/>
</dbReference>
<accession>A0A223HVM7</accession>
<evidence type="ECO:0000256" key="3">
    <source>
        <dbReference type="ARBA" id="ARBA00024356"/>
    </source>
</evidence>
<comment type="similarity">
    <text evidence="3">Belongs to the glycosyl hydrolase 130 family.</text>
</comment>
<protein>
    <submittedName>
        <fullName evidence="4">Glycosidase</fullName>
    </submittedName>
</protein>
<evidence type="ECO:0000313" key="4">
    <source>
        <dbReference type="EMBL" id="AST56541.1"/>
    </source>
</evidence>
<dbReference type="AlphaFoldDB" id="A0A223HVM7"/>
<proteinExistence type="inferred from homology"/>
<evidence type="ECO:0000313" key="5">
    <source>
        <dbReference type="Proteomes" id="UP000214975"/>
    </source>
</evidence>
<dbReference type="GO" id="GO:0016798">
    <property type="term" value="F:hydrolase activity, acting on glycosyl bonds"/>
    <property type="evidence" value="ECO:0007669"/>
    <property type="project" value="UniProtKB-KW"/>
</dbReference>
<gene>
    <name evidence="4" type="ORF">Thert_00323</name>
</gene>
<dbReference type="InterPro" id="IPR007184">
    <property type="entry name" value="Mannoside_phosphorylase"/>
</dbReference>
<dbReference type="Proteomes" id="UP000214975">
    <property type="component" value="Chromosome"/>
</dbReference>
<dbReference type="CDD" id="cd18614">
    <property type="entry name" value="GH130"/>
    <property type="match status" value="1"/>
</dbReference>
<dbReference type="InterPro" id="IPR023296">
    <property type="entry name" value="Glyco_hydro_beta-prop_sf"/>
</dbReference>
<keyword evidence="4" id="KW-0326">Glycosidase</keyword>
<keyword evidence="4" id="KW-0378">Hydrolase</keyword>
<keyword evidence="2" id="KW-0808">Transferase</keyword>
<dbReference type="EMBL" id="CP016893">
    <property type="protein sequence ID" value="AST56541.1"/>
    <property type="molecule type" value="Genomic_DNA"/>
</dbReference>
<keyword evidence="1" id="KW-0328">Glycosyltransferase</keyword>
<dbReference type="RefSeq" id="WP_094396769.1">
    <property type="nucleotide sequence ID" value="NZ_CP016893.1"/>
</dbReference>
<sequence>MIKLKRLSDRPILEPVKEHEWERKAVFNCSAIYDNGLFHLIYRATDIGPHVKYGKYISRLGYAVSKDGINFMRLDKPVLSNDVEQELRGCEDPRIVKIDDTYYMMYTGFGDRTDEDYRICLATSKNLINWERKGVVLDEPNKDAALFPEKINGYYVMFHRRYPDIWIAYSEDLKNWFDHKPIISPIKGTWESSRVGVAGPPIRTKDGWFLIYHAADDDNVYRLGAALLDINDPSIVLARQEEPILEPELEWEKNGFISNVVFSCGNAVKGDDIYVYYGGADTVIGVAYLNMNDIKFD</sequence>
<dbReference type="Pfam" id="PF04041">
    <property type="entry name" value="Glyco_hydro_130"/>
    <property type="match status" value="1"/>
</dbReference>
<evidence type="ECO:0000256" key="1">
    <source>
        <dbReference type="ARBA" id="ARBA00022676"/>
    </source>
</evidence>
<dbReference type="PANTHER" id="PTHR34106:SF5">
    <property type="entry name" value="GLYCOSIDASE"/>
    <property type="match status" value="1"/>
</dbReference>
<reference evidence="4 5" key="1">
    <citation type="submission" date="2016-08" db="EMBL/GenBank/DDBJ databases">
        <title>A novel genetic cassette of butanologenic Thermoanaerobacterium thermosaccharolyticum that directly convert cellulose to butanol.</title>
        <authorList>
            <person name="Li T."/>
            <person name="He J."/>
        </authorList>
    </citation>
    <scope>NUCLEOTIDE SEQUENCE [LARGE SCALE GENOMIC DNA]</scope>
    <source>
        <strain evidence="4 5">TG57</strain>
    </source>
</reference>
<dbReference type="PIRSF" id="PIRSF016202">
    <property type="entry name" value="PH1107"/>
    <property type="match status" value="1"/>
</dbReference>
<organism evidence="4 5">
    <name type="scientific">Thermoanaerobacterium thermosaccharolyticum</name>
    <name type="common">Clostridium thermosaccharolyticum</name>
    <dbReference type="NCBI Taxonomy" id="1517"/>
    <lineage>
        <taxon>Bacteria</taxon>
        <taxon>Bacillati</taxon>
        <taxon>Bacillota</taxon>
        <taxon>Clostridia</taxon>
        <taxon>Thermoanaerobacterales</taxon>
        <taxon>Thermoanaerobacteraceae</taxon>
        <taxon>Thermoanaerobacterium</taxon>
    </lineage>
</organism>
<dbReference type="GO" id="GO:0016757">
    <property type="term" value="F:glycosyltransferase activity"/>
    <property type="evidence" value="ECO:0007669"/>
    <property type="project" value="UniProtKB-KW"/>
</dbReference>
<dbReference type="PANTHER" id="PTHR34106">
    <property type="entry name" value="GLYCOSIDASE"/>
    <property type="match status" value="1"/>
</dbReference>